<reference evidence="1 2" key="1">
    <citation type="journal article" date="2019" name="Commun. Biol.">
        <title>The bagworm genome reveals a unique fibroin gene that provides high tensile strength.</title>
        <authorList>
            <person name="Kono N."/>
            <person name="Nakamura H."/>
            <person name="Ohtoshi R."/>
            <person name="Tomita M."/>
            <person name="Numata K."/>
            <person name="Arakawa K."/>
        </authorList>
    </citation>
    <scope>NUCLEOTIDE SEQUENCE [LARGE SCALE GENOMIC DNA]</scope>
</reference>
<name>A0A4C1WSJ4_EUMVA</name>
<organism evidence="1 2">
    <name type="scientific">Eumeta variegata</name>
    <name type="common">Bagworm moth</name>
    <name type="synonym">Eumeta japonica</name>
    <dbReference type="NCBI Taxonomy" id="151549"/>
    <lineage>
        <taxon>Eukaryota</taxon>
        <taxon>Metazoa</taxon>
        <taxon>Ecdysozoa</taxon>
        <taxon>Arthropoda</taxon>
        <taxon>Hexapoda</taxon>
        <taxon>Insecta</taxon>
        <taxon>Pterygota</taxon>
        <taxon>Neoptera</taxon>
        <taxon>Endopterygota</taxon>
        <taxon>Lepidoptera</taxon>
        <taxon>Glossata</taxon>
        <taxon>Ditrysia</taxon>
        <taxon>Tineoidea</taxon>
        <taxon>Psychidae</taxon>
        <taxon>Oiketicinae</taxon>
        <taxon>Eumeta</taxon>
    </lineage>
</organism>
<sequence>MRREYAAHVFKLIVDTAVEYVELNSTRINIGTTTKKNRSGSVNAIPPPFNLFINSFKIVLYSDLLDRDAALAGRGPIVSVELVRSPTETAWADAGPSPLDRVFVLLIRSTYV</sequence>
<gene>
    <name evidence="1" type="ORF">EVAR_36014_1</name>
</gene>
<dbReference type="EMBL" id="BGZK01000647">
    <property type="protein sequence ID" value="GBP54456.1"/>
    <property type="molecule type" value="Genomic_DNA"/>
</dbReference>
<dbReference type="AlphaFoldDB" id="A0A4C1WSJ4"/>
<keyword evidence="2" id="KW-1185">Reference proteome</keyword>
<accession>A0A4C1WSJ4</accession>
<evidence type="ECO:0000313" key="1">
    <source>
        <dbReference type="EMBL" id="GBP54456.1"/>
    </source>
</evidence>
<proteinExistence type="predicted"/>
<comment type="caution">
    <text evidence="1">The sequence shown here is derived from an EMBL/GenBank/DDBJ whole genome shotgun (WGS) entry which is preliminary data.</text>
</comment>
<protein>
    <submittedName>
        <fullName evidence="1">Uncharacterized protein</fullName>
    </submittedName>
</protein>
<evidence type="ECO:0000313" key="2">
    <source>
        <dbReference type="Proteomes" id="UP000299102"/>
    </source>
</evidence>
<dbReference type="Proteomes" id="UP000299102">
    <property type="component" value="Unassembled WGS sequence"/>
</dbReference>